<dbReference type="SUPFAM" id="SSF56436">
    <property type="entry name" value="C-type lectin-like"/>
    <property type="match status" value="1"/>
</dbReference>
<dbReference type="CDD" id="cd00037">
    <property type="entry name" value="CLECT"/>
    <property type="match status" value="1"/>
</dbReference>
<dbReference type="GeneID" id="100495886"/>
<reference evidence="4" key="1">
    <citation type="submission" date="2025-08" db="UniProtKB">
        <authorList>
            <consortium name="RefSeq"/>
        </authorList>
    </citation>
    <scope>IDENTIFICATION</scope>
    <source>
        <strain evidence="4">Nigerian</strain>
        <tissue evidence="4">Liver and blood</tissue>
    </source>
</reference>
<dbReference type="KEGG" id="xtr:100495886"/>
<evidence type="ECO:0000313" key="3">
    <source>
        <dbReference type="Proteomes" id="UP000008143"/>
    </source>
</evidence>
<dbReference type="PROSITE" id="PS50041">
    <property type="entry name" value="C_TYPE_LECTIN_2"/>
    <property type="match status" value="1"/>
</dbReference>
<dbReference type="InterPro" id="IPR035234">
    <property type="entry name" value="IgGFc-bd_N"/>
</dbReference>
<dbReference type="AlphaFoldDB" id="A0A8J1J1I9"/>
<dbReference type="AGR" id="Xenbase:XB-GENE-29082867"/>
<accession>A0A8J1J1I9</accession>
<protein>
    <submittedName>
        <fullName evidence="4">IgGFc-binding protein</fullName>
    </submittedName>
</protein>
<feature type="domain" description="C-type lectin" evidence="2">
    <location>
        <begin position="538"/>
        <end position="640"/>
    </location>
</feature>
<sequence length="640" mass="69259">MNNQLCCRTPPPPPPSLCTVARAQESRSVPVPQAPLTCTMIIYLLTLLGAHLPPTLQDDPAMFSGLYFVTAFMEVPLMENNKTRFDLLLHGLNCCAGVSVKVPGTNFSQFYTLSPGQIANVPIPTNVMLVGSSLLSSCTVEVSSTKSIIVISQVWTPNGFDSSYVLPTRYLDLNYFIFTPVFDLPGYSQFAIVNQYSPTSVSVTIKGGVVKFGGRSWSPGSTTTFTLGPYQAAQFQLKGNLYGTSVQANNTVAVLSGYQINQTSFKYYNGYVYEQLLPQSRWGKAFIVPSANVPPLGDKMQLIVAGITDVTVYNGEGKKDYRVYMGSILNLPCNSSSLQIVANRTVMALYVSPGSTSSGDPALKPYLANVIPVEQFETLQVVHAPSTLSTHLLVITNWDEYRAVTLDGSSFPADVKWNKVLSGGDSYAWVEVALSPGSHFVCQVSEEKVWATAYSFSGRAGSPIPVVGKNFSVFGSSSCSNTGYQLGEDSSSTLKPKSTIGSSVSSTPSSYSTARAPVGSTGLLNARNLSVVAAQLGWWDALRYCRENGSDLISIPDLETQRLLEAVPKNISGLGLWIGLRRHRVWGTLYWTDETPVNYTNWGEGQPSDPTHKLCTVLSVAGGLTWRAECCGTKLSFICN</sequence>
<feature type="region of interest" description="Disordered" evidence="1">
    <location>
        <begin position="489"/>
        <end position="512"/>
    </location>
</feature>
<gene>
    <name evidence="4 5" type="primary">LOC100495886</name>
</gene>
<dbReference type="OrthoDB" id="441660at2759"/>
<dbReference type="Pfam" id="PF17517">
    <property type="entry name" value="IgGFc_binding"/>
    <property type="match status" value="1"/>
</dbReference>
<name>A0A8J1J1I9_XENTR</name>
<feature type="compositionally biased region" description="Low complexity" evidence="1">
    <location>
        <begin position="498"/>
        <end position="512"/>
    </location>
</feature>
<dbReference type="InterPro" id="IPR016186">
    <property type="entry name" value="C-type_lectin-like/link_sf"/>
</dbReference>
<dbReference type="PANTHER" id="PTHR46534:SF2">
    <property type="entry name" value="VWFD DOMAIN-CONTAINING PROTEIN"/>
    <property type="match status" value="1"/>
</dbReference>
<evidence type="ECO:0000256" key="1">
    <source>
        <dbReference type="SAM" id="MobiDB-lite"/>
    </source>
</evidence>
<evidence type="ECO:0000313" key="4">
    <source>
        <dbReference type="RefSeq" id="XP_031750875.1"/>
    </source>
</evidence>
<keyword evidence="3" id="KW-1185">Reference proteome</keyword>
<evidence type="ECO:0000313" key="5">
    <source>
        <dbReference type="Xenbase" id="XB-GENE-29082867"/>
    </source>
</evidence>
<dbReference type="RefSeq" id="XP_031750875.1">
    <property type="nucleotide sequence ID" value="XM_031895015.1"/>
</dbReference>
<dbReference type="Xenbase" id="XB-GENE-29082867">
    <property type="gene designation" value="LOC100495886"/>
</dbReference>
<dbReference type="PANTHER" id="PTHR46534">
    <property type="entry name" value="IGGFC_BINDING DOMAIN-CONTAINING PROTEIN"/>
    <property type="match status" value="1"/>
</dbReference>
<dbReference type="Proteomes" id="UP000008143">
    <property type="component" value="Chromosome 1"/>
</dbReference>
<dbReference type="InterPro" id="IPR001304">
    <property type="entry name" value="C-type_lectin-like"/>
</dbReference>
<organism evidence="3 4">
    <name type="scientific">Xenopus tropicalis</name>
    <name type="common">Western clawed frog</name>
    <name type="synonym">Silurana tropicalis</name>
    <dbReference type="NCBI Taxonomy" id="8364"/>
    <lineage>
        <taxon>Eukaryota</taxon>
        <taxon>Metazoa</taxon>
        <taxon>Chordata</taxon>
        <taxon>Craniata</taxon>
        <taxon>Vertebrata</taxon>
        <taxon>Euteleostomi</taxon>
        <taxon>Amphibia</taxon>
        <taxon>Batrachia</taxon>
        <taxon>Anura</taxon>
        <taxon>Pipoidea</taxon>
        <taxon>Pipidae</taxon>
        <taxon>Xenopodinae</taxon>
        <taxon>Xenopus</taxon>
        <taxon>Silurana</taxon>
    </lineage>
</organism>
<evidence type="ECO:0000259" key="2">
    <source>
        <dbReference type="PROSITE" id="PS50041"/>
    </source>
</evidence>
<dbReference type="SMART" id="SM00034">
    <property type="entry name" value="CLECT"/>
    <property type="match status" value="1"/>
</dbReference>
<dbReference type="Gene3D" id="3.10.100.10">
    <property type="entry name" value="Mannose-Binding Protein A, subunit A"/>
    <property type="match status" value="1"/>
</dbReference>
<proteinExistence type="predicted"/>
<dbReference type="InterPro" id="IPR016187">
    <property type="entry name" value="CTDL_fold"/>
</dbReference>
<dbReference type="Pfam" id="PF00059">
    <property type="entry name" value="Lectin_C"/>
    <property type="match status" value="1"/>
</dbReference>